<proteinExistence type="predicted"/>
<dbReference type="Gramene" id="mRNA:HanXRQr2_Chr07g0290531">
    <property type="protein sequence ID" value="mRNA:HanXRQr2_Chr07g0290531"/>
    <property type="gene ID" value="HanXRQr2_Chr07g0290531"/>
</dbReference>
<accession>A0A9K3IKF4</accession>
<evidence type="ECO:0000313" key="2">
    <source>
        <dbReference type="Proteomes" id="UP000215914"/>
    </source>
</evidence>
<keyword evidence="2" id="KW-1185">Reference proteome</keyword>
<reference evidence="1" key="2">
    <citation type="submission" date="2020-06" db="EMBL/GenBank/DDBJ databases">
        <title>Helianthus annuus Genome sequencing and assembly Release 2.</title>
        <authorList>
            <person name="Gouzy J."/>
            <person name="Langlade N."/>
            <person name="Munos S."/>
        </authorList>
    </citation>
    <scope>NUCLEOTIDE SEQUENCE</scope>
    <source>
        <tissue evidence="1">Leaves</tissue>
    </source>
</reference>
<name>A0A9K3IKF4_HELAN</name>
<sequence>MAHVVPPPHRFRNYALDPKLFDNQYSMSICEGFFRGAVMLQRVNELRDINEGLLRELKTSQTVVAELRCRVVDAERKLLEKENVGALLKQKERAWQDEKEHLLADVKFYKEAVAVSATDVDILYADLGIAQDDSQRLAIECH</sequence>
<dbReference type="AlphaFoldDB" id="A0A9K3IKF4"/>
<reference evidence="1" key="1">
    <citation type="journal article" date="2017" name="Nature">
        <title>The sunflower genome provides insights into oil metabolism, flowering and Asterid evolution.</title>
        <authorList>
            <person name="Badouin H."/>
            <person name="Gouzy J."/>
            <person name="Grassa C.J."/>
            <person name="Murat F."/>
            <person name="Staton S.E."/>
            <person name="Cottret L."/>
            <person name="Lelandais-Briere C."/>
            <person name="Owens G.L."/>
            <person name="Carrere S."/>
            <person name="Mayjonade B."/>
            <person name="Legrand L."/>
            <person name="Gill N."/>
            <person name="Kane N.C."/>
            <person name="Bowers J.E."/>
            <person name="Hubner S."/>
            <person name="Bellec A."/>
            <person name="Berard A."/>
            <person name="Berges H."/>
            <person name="Blanchet N."/>
            <person name="Boniface M.C."/>
            <person name="Brunel D."/>
            <person name="Catrice O."/>
            <person name="Chaidir N."/>
            <person name="Claudel C."/>
            <person name="Donnadieu C."/>
            <person name="Faraut T."/>
            <person name="Fievet G."/>
            <person name="Helmstetter N."/>
            <person name="King M."/>
            <person name="Knapp S.J."/>
            <person name="Lai Z."/>
            <person name="Le Paslier M.C."/>
            <person name="Lippi Y."/>
            <person name="Lorenzon L."/>
            <person name="Mandel J.R."/>
            <person name="Marage G."/>
            <person name="Marchand G."/>
            <person name="Marquand E."/>
            <person name="Bret-Mestries E."/>
            <person name="Morien E."/>
            <person name="Nambeesan S."/>
            <person name="Nguyen T."/>
            <person name="Pegot-Espagnet P."/>
            <person name="Pouilly N."/>
            <person name="Raftis F."/>
            <person name="Sallet E."/>
            <person name="Schiex T."/>
            <person name="Thomas J."/>
            <person name="Vandecasteele C."/>
            <person name="Vares D."/>
            <person name="Vear F."/>
            <person name="Vautrin S."/>
            <person name="Crespi M."/>
            <person name="Mangin B."/>
            <person name="Burke J.M."/>
            <person name="Salse J."/>
            <person name="Munos S."/>
            <person name="Vincourt P."/>
            <person name="Rieseberg L.H."/>
            <person name="Langlade N.B."/>
        </authorList>
    </citation>
    <scope>NUCLEOTIDE SEQUENCE</scope>
    <source>
        <tissue evidence="1">Leaves</tissue>
    </source>
</reference>
<protein>
    <submittedName>
        <fullName evidence="1">Uncharacterized protein</fullName>
    </submittedName>
</protein>
<organism evidence="1 2">
    <name type="scientific">Helianthus annuus</name>
    <name type="common">Common sunflower</name>
    <dbReference type="NCBI Taxonomy" id="4232"/>
    <lineage>
        <taxon>Eukaryota</taxon>
        <taxon>Viridiplantae</taxon>
        <taxon>Streptophyta</taxon>
        <taxon>Embryophyta</taxon>
        <taxon>Tracheophyta</taxon>
        <taxon>Spermatophyta</taxon>
        <taxon>Magnoliopsida</taxon>
        <taxon>eudicotyledons</taxon>
        <taxon>Gunneridae</taxon>
        <taxon>Pentapetalae</taxon>
        <taxon>asterids</taxon>
        <taxon>campanulids</taxon>
        <taxon>Asterales</taxon>
        <taxon>Asteraceae</taxon>
        <taxon>Asteroideae</taxon>
        <taxon>Heliantheae alliance</taxon>
        <taxon>Heliantheae</taxon>
        <taxon>Helianthus</taxon>
    </lineage>
</organism>
<evidence type="ECO:0000313" key="1">
    <source>
        <dbReference type="EMBL" id="KAF5798240.1"/>
    </source>
</evidence>
<dbReference type="EMBL" id="MNCJ02000322">
    <property type="protein sequence ID" value="KAF5798240.1"/>
    <property type="molecule type" value="Genomic_DNA"/>
</dbReference>
<dbReference type="Proteomes" id="UP000215914">
    <property type="component" value="Unassembled WGS sequence"/>
</dbReference>
<gene>
    <name evidence="1" type="ORF">HanXRQr2_Chr07g0290531</name>
</gene>
<comment type="caution">
    <text evidence="1">The sequence shown here is derived from an EMBL/GenBank/DDBJ whole genome shotgun (WGS) entry which is preliminary data.</text>
</comment>